<evidence type="ECO:0008006" key="5">
    <source>
        <dbReference type="Google" id="ProtNLM"/>
    </source>
</evidence>
<dbReference type="AlphaFoldDB" id="A0AAD4XT98"/>
<organism evidence="3 4">
    <name type="scientific">Papaver atlanticum</name>
    <dbReference type="NCBI Taxonomy" id="357466"/>
    <lineage>
        <taxon>Eukaryota</taxon>
        <taxon>Viridiplantae</taxon>
        <taxon>Streptophyta</taxon>
        <taxon>Embryophyta</taxon>
        <taxon>Tracheophyta</taxon>
        <taxon>Spermatophyta</taxon>
        <taxon>Magnoliopsida</taxon>
        <taxon>Ranunculales</taxon>
        <taxon>Papaveraceae</taxon>
        <taxon>Papaveroideae</taxon>
        <taxon>Papaver</taxon>
    </lineage>
</organism>
<gene>
    <name evidence="3" type="ORF">MKW98_023050</name>
</gene>
<feature type="region of interest" description="Disordered" evidence="1">
    <location>
        <begin position="61"/>
        <end position="82"/>
    </location>
</feature>
<feature type="signal peptide" evidence="2">
    <location>
        <begin position="1"/>
        <end position="20"/>
    </location>
</feature>
<keyword evidence="2" id="KW-0732">Signal</keyword>
<protein>
    <recommendedName>
        <fullName evidence="5">Transmembrane protein</fullName>
    </recommendedName>
</protein>
<sequence>MKSSSNTICLLEFLLAMVIMMPMLNEYGSKVEATSRATFIDSEMRILSQKSSGRPIQVRIAVQNQQKPPSPKPNQPSRGGGH</sequence>
<name>A0AAD4XT98_9MAGN</name>
<dbReference type="EMBL" id="JAJJMB010003726">
    <property type="protein sequence ID" value="KAI3945776.1"/>
    <property type="molecule type" value="Genomic_DNA"/>
</dbReference>
<feature type="chain" id="PRO_5041994000" description="Transmembrane protein" evidence="2">
    <location>
        <begin position="21"/>
        <end position="82"/>
    </location>
</feature>
<evidence type="ECO:0000256" key="1">
    <source>
        <dbReference type="SAM" id="MobiDB-lite"/>
    </source>
</evidence>
<proteinExistence type="predicted"/>
<reference evidence="3" key="1">
    <citation type="submission" date="2022-04" db="EMBL/GenBank/DDBJ databases">
        <title>A functionally conserved STORR gene fusion in Papaver species that diverged 16.8 million years ago.</title>
        <authorList>
            <person name="Catania T."/>
        </authorList>
    </citation>
    <scope>NUCLEOTIDE SEQUENCE</scope>
    <source>
        <strain evidence="3">S-188037</strain>
    </source>
</reference>
<dbReference type="Proteomes" id="UP001202328">
    <property type="component" value="Unassembled WGS sequence"/>
</dbReference>
<evidence type="ECO:0000256" key="2">
    <source>
        <dbReference type="SAM" id="SignalP"/>
    </source>
</evidence>
<accession>A0AAD4XT98</accession>
<comment type="caution">
    <text evidence="3">The sequence shown here is derived from an EMBL/GenBank/DDBJ whole genome shotgun (WGS) entry which is preliminary data.</text>
</comment>
<keyword evidence="4" id="KW-1185">Reference proteome</keyword>
<evidence type="ECO:0000313" key="4">
    <source>
        <dbReference type="Proteomes" id="UP001202328"/>
    </source>
</evidence>
<evidence type="ECO:0000313" key="3">
    <source>
        <dbReference type="EMBL" id="KAI3945776.1"/>
    </source>
</evidence>